<proteinExistence type="predicted"/>
<feature type="region of interest" description="Disordered" evidence="1">
    <location>
        <begin position="389"/>
        <end position="416"/>
    </location>
</feature>
<feature type="compositionally biased region" description="Basic and acidic residues" evidence="1">
    <location>
        <begin position="276"/>
        <end position="292"/>
    </location>
</feature>
<feature type="compositionally biased region" description="Basic and acidic residues" evidence="1">
    <location>
        <begin position="494"/>
        <end position="513"/>
    </location>
</feature>
<feature type="compositionally biased region" description="Basic and acidic residues" evidence="1">
    <location>
        <begin position="143"/>
        <end position="153"/>
    </location>
</feature>
<evidence type="ECO:0000313" key="2">
    <source>
        <dbReference type="EMBL" id="AXQ86094.1"/>
    </source>
</evidence>
<feature type="region of interest" description="Disordered" evidence="1">
    <location>
        <begin position="143"/>
        <end position="167"/>
    </location>
</feature>
<feature type="region of interest" description="Disordered" evidence="1">
    <location>
        <begin position="276"/>
        <end position="297"/>
    </location>
</feature>
<protein>
    <submittedName>
        <fullName evidence="2">Relaxase</fullName>
    </submittedName>
</protein>
<geneLocation type="plasmid" evidence="2">
    <name>pKPC45a</name>
</geneLocation>
<feature type="compositionally biased region" description="Basic and acidic residues" evidence="1">
    <location>
        <begin position="343"/>
        <end position="361"/>
    </location>
</feature>
<dbReference type="EMBL" id="MH595534">
    <property type="protein sequence ID" value="AXQ86094.1"/>
    <property type="molecule type" value="Genomic_DNA"/>
</dbReference>
<dbReference type="AlphaFoldDB" id="A0A385ELA3"/>
<feature type="compositionally biased region" description="Basic and acidic residues" evidence="1">
    <location>
        <begin position="316"/>
        <end position="333"/>
    </location>
</feature>
<feature type="region of interest" description="Disordered" evidence="1">
    <location>
        <begin position="316"/>
        <end position="377"/>
    </location>
</feature>
<accession>A0A385ELA3</accession>
<feature type="region of interest" description="Disordered" evidence="1">
    <location>
        <begin position="494"/>
        <end position="523"/>
    </location>
</feature>
<feature type="compositionally biased region" description="Low complexity" evidence="1">
    <location>
        <begin position="364"/>
        <end position="373"/>
    </location>
</feature>
<gene>
    <name evidence="2" type="ORF">pKPC45a_005</name>
</gene>
<sequence>MIVKIHSRGAGSGSGPVDYLLGKDRQREQASVLRGNPEHVRELIDGCDFARAYTSGVLSFQEPDIADAEKSRLMDEWEHTLLTGLDRDQYACLWVEHRDKGRLELNFVIPNIELQSGKRLQPYFDRADRPRVNAWQTLTNDRLGLRDPNDPTYRRPLTQASDLPRDKQQAAEKITAGLMNLMQQGVIRSRQDVVTQLESYGLTVARETKSSISIADPDGGRNIRLKGMIYERDFKFGEGLRGEIEAAGAGYRAEREARVREAGDVYQRGTAIKLAEHQQRYPRAERQADGHAQEVSLNGDGVDIHLLRAADRHHGRDNLVSGHDHHLTPERDGQLQPAAGEPESEKRRGRDDLQRRKEPEHLPGGAAEAGARRGNLHLDDRQYRGEIHGEITPSARPETPQHGFNTEDDQNHDRDGKTASERLRELTGKLRATAAGVAGQLQQFAAHVRGYFTGADAQRPGVSALERSGRELARAGRELEQERQPLDALIRQHDRAYAEKLREQQKPEPEPQKKPTRYYGPSM</sequence>
<reference evidence="2" key="1">
    <citation type="submission" date="2018-07" db="EMBL/GenBank/DDBJ databases">
        <title>Small IncQ1 and Col-like plasmids harbouring blaKPC-2 gene and a novel non-Tn4401 element (NTEKPC-IId) in Klebsiella pneumoniae Clonal Group 258.</title>
        <authorList>
            <person name="Cerdeira L.T."/>
            <person name="Lam M.M.C."/>
            <person name="Wyres K.L."/>
            <person name="Wick R.R."/>
            <person name="Judd L.M."/>
            <person name="Lopes R."/>
            <person name="Ribas R.M."/>
            <person name="Morais M.M."/>
            <person name="Holt K.E."/>
            <person name="Lincopan N."/>
        </authorList>
    </citation>
    <scope>NUCLEOTIDE SEQUENCE</scope>
    <source>
        <strain evidence="2">KPC45</strain>
        <plasmid evidence="2">pKPC45a</plasmid>
    </source>
</reference>
<organism evidence="2">
    <name type="scientific">Klebsiella pneumoniae</name>
    <dbReference type="NCBI Taxonomy" id="573"/>
    <lineage>
        <taxon>Bacteria</taxon>
        <taxon>Pseudomonadati</taxon>
        <taxon>Pseudomonadota</taxon>
        <taxon>Gammaproteobacteria</taxon>
        <taxon>Enterobacterales</taxon>
        <taxon>Enterobacteriaceae</taxon>
        <taxon>Klebsiella/Raoultella group</taxon>
        <taxon>Klebsiella</taxon>
        <taxon>Klebsiella pneumoniae complex</taxon>
    </lineage>
</organism>
<keyword evidence="2" id="KW-0614">Plasmid</keyword>
<evidence type="ECO:0000256" key="1">
    <source>
        <dbReference type="SAM" id="MobiDB-lite"/>
    </source>
</evidence>
<name>A0A385ELA3_KLEPN</name>